<dbReference type="NCBIfam" id="TIGR00231">
    <property type="entry name" value="small_GTP"/>
    <property type="match status" value="1"/>
</dbReference>
<keyword evidence="15" id="KW-1185">Reference proteome</keyword>
<dbReference type="Pfam" id="PF00009">
    <property type="entry name" value="GTP_EFTU"/>
    <property type="match status" value="1"/>
</dbReference>
<dbReference type="InterPro" id="IPR038363">
    <property type="entry name" value="LepA_C_sf"/>
</dbReference>
<keyword evidence="5 12" id="KW-0648">Protein biosynthesis</keyword>
<dbReference type="GO" id="GO:0003746">
    <property type="term" value="F:translation elongation factor activity"/>
    <property type="evidence" value="ECO:0007669"/>
    <property type="project" value="UniProtKB-UniRule"/>
</dbReference>
<evidence type="ECO:0000313" key="14">
    <source>
        <dbReference type="EMBL" id="QDU77896.1"/>
    </source>
</evidence>
<evidence type="ECO:0000256" key="2">
    <source>
        <dbReference type="ARBA" id="ARBA00022475"/>
    </source>
</evidence>
<keyword evidence="6 12" id="KW-0342">GTP-binding</keyword>
<dbReference type="GO" id="GO:0005525">
    <property type="term" value="F:GTP binding"/>
    <property type="evidence" value="ECO:0007669"/>
    <property type="project" value="UniProtKB-UniRule"/>
</dbReference>
<reference evidence="15" key="1">
    <citation type="submission" date="2019-02" db="EMBL/GenBank/DDBJ databases">
        <title>Deep-cultivation of Planctomycetes and their phenomic and genomic characterization uncovers novel biology.</title>
        <authorList>
            <person name="Wiegand S."/>
            <person name="Jogler M."/>
            <person name="Boedeker C."/>
            <person name="Pinto D."/>
            <person name="Vollmers J."/>
            <person name="Rivas-Marin E."/>
            <person name="Kohn T."/>
            <person name="Peeters S.H."/>
            <person name="Heuer A."/>
            <person name="Rast P."/>
            <person name="Oberbeckmann S."/>
            <person name="Bunk B."/>
            <person name="Jeske O."/>
            <person name="Meyerdierks A."/>
            <person name="Storesund J.E."/>
            <person name="Kallscheuer N."/>
            <person name="Luecker S."/>
            <person name="Lage O.M."/>
            <person name="Pohl T."/>
            <person name="Merkel B.J."/>
            <person name="Hornburger P."/>
            <person name="Mueller R.-W."/>
            <person name="Bruemmer F."/>
            <person name="Labrenz M."/>
            <person name="Spormann A.M."/>
            <person name="Op den Camp H."/>
            <person name="Overmann J."/>
            <person name="Amann R."/>
            <person name="Jetten M.S.M."/>
            <person name="Mascher T."/>
            <person name="Medema M.H."/>
            <person name="Devos D.P."/>
            <person name="Kaster A.-K."/>
            <person name="Ovreas L."/>
            <person name="Rohde M."/>
            <person name="Galperin M.Y."/>
            <person name="Jogler C."/>
        </authorList>
    </citation>
    <scope>NUCLEOTIDE SEQUENCE [LARGE SCALE GENOMIC DNA]</scope>
    <source>
        <strain evidence="15">Pan97</strain>
    </source>
</reference>
<sequence length="633" mass="70990">MYNGAFTRIIRTFAGFLQEPTPSQGIFITMAIIDQKYIRNFCIIAHIDHGKSTLADRLLEKTATVSSREMKEQLLDDMEVERERGITIKARAVVMKYKHEGRDYEINLIDTPGHVDFQYEVGRSLTCCEGAVLLVDAFQGVEAQTVANAFMAMEHDLEVVPCLSKIDLNHARPEEVAEEIEHTLALDATDICGISGKTGQGVDALLARIIQRIPAPKGDRQATLQAMVFDSHYDKFRGAITYVRVMNGSLKKGDKIRFIKGETNHDVLEVGQFTPRPVARDELAAGQVGYVICNIKSLELVNIGDTITVQGDKGAKALPGYQEPKRMVFCGLYPSDGQDFEQLRDALKSLRINDPSFTFEPETSDALGFGFRCGFLGLLHMEIVQQRLEQEADIDLVQTAPNVTYQIINRNGETIDIHKPQDVPDAGEIETFLQPIVRVSLIQPSDYIGAVMQLCNERRGIHVRTEYLSPTRSMLVYDIPLAEVIYDLHDKLKSATRGYGTMDYEIRGYEEADLVRMDILVNGKRVDALSIICDRADADRRGRAVVKKLKSEIDRHMFEVAVQAAIGNRVIARETVKALRKNVTAKCYGGDISRKRKLWQKQKEGKKRMKSIGSVDIPQKAFMAVLETGEDRS</sequence>
<dbReference type="SMART" id="SM00838">
    <property type="entry name" value="EFG_C"/>
    <property type="match status" value="1"/>
</dbReference>
<dbReference type="InterPro" id="IPR035654">
    <property type="entry name" value="LepA_IV"/>
</dbReference>
<dbReference type="InterPro" id="IPR005225">
    <property type="entry name" value="Small_GTP-bd"/>
</dbReference>
<dbReference type="InterPro" id="IPR000795">
    <property type="entry name" value="T_Tr_GTP-bd_dom"/>
</dbReference>
<evidence type="ECO:0000256" key="5">
    <source>
        <dbReference type="ARBA" id="ARBA00022917"/>
    </source>
</evidence>
<comment type="function">
    <text evidence="9 12">Required for accurate and efficient protein synthesis under certain stress conditions. May act as a fidelity factor of the translation reaction, by catalyzing a one-codon backward translocation of tRNAs on improperly translocated ribosomes. Back-translocation proceeds from a post-translocation (POST) complex to a pre-translocation (PRE) complex, thus giving elongation factor G a second chance to translocate the tRNAs correctly. Binds to ribosomes in a GTP-dependent manner.</text>
</comment>
<organism evidence="14 15">
    <name type="scientific">Bremerella volcania</name>
    <dbReference type="NCBI Taxonomy" id="2527984"/>
    <lineage>
        <taxon>Bacteria</taxon>
        <taxon>Pseudomonadati</taxon>
        <taxon>Planctomycetota</taxon>
        <taxon>Planctomycetia</taxon>
        <taxon>Pirellulales</taxon>
        <taxon>Pirellulaceae</taxon>
        <taxon>Bremerella</taxon>
    </lineage>
</organism>
<evidence type="ECO:0000256" key="10">
    <source>
        <dbReference type="ARBA" id="ARBA00061052"/>
    </source>
</evidence>
<dbReference type="FunFam" id="3.30.70.2570:FF:000001">
    <property type="entry name" value="Translation factor GUF1, mitochondrial"/>
    <property type="match status" value="1"/>
</dbReference>
<dbReference type="NCBIfam" id="TIGR01393">
    <property type="entry name" value="lepA"/>
    <property type="match status" value="1"/>
</dbReference>
<dbReference type="Gene3D" id="3.30.70.870">
    <property type="entry name" value="Elongation Factor G (Translational Gtpase), domain 3"/>
    <property type="match status" value="1"/>
</dbReference>
<keyword evidence="7 12" id="KW-0472">Membrane</keyword>
<dbReference type="GO" id="GO:0003924">
    <property type="term" value="F:GTPase activity"/>
    <property type="evidence" value="ECO:0007669"/>
    <property type="project" value="UniProtKB-UniRule"/>
</dbReference>
<dbReference type="HAMAP" id="MF_00071">
    <property type="entry name" value="LepA"/>
    <property type="match status" value="1"/>
</dbReference>
<dbReference type="CDD" id="cd16260">
    <property type="entry name" value="EF4_III"/>
    <property type="match status" value="1"/>
</dbReference>
<name>A0A518CF93_9BACT</name>
<gene>
    <name evidence="12 14" type="primary">lepA</name>
    <name evidence="14" type="ORF">Pan97_49750</name>
</gene>
<evidence type="ECO:0000256" key="12">
    <source>
        <dbReference type="HAMAP-Rule" id="MF_00071"/>
    </source>
</evidence>
<dbReference type="SUPFAM" id="SSF52540">
    <property type="entry name" value="P-loop containing nucleoside triphosphate hydrolases"/>
    <property type="match status" value="1"/>
</dbReference>
<dbReference type="FunFam" id="3.40.50.300:FF:000078">
    <property type="entry name" value="Elongation factor 4"/>
    <property type="match status" value="1"/>
</dbReference>
<dbReference type="GO" id="GO:0045727">
    <property type="term" value="P:positive regulation of translation"/>
    <property type="evidence" value="ECO:0007669"/>
    <property type="project" value="UniProtKB-UniRule"/>
</dbReference>
<protein>
    <recommendedName>
        <fullName evidence="11 12">Elongation factor 4</fullName>
        <shortName evidence="12">EF-4</shortName>
        <ecNumber evidence="11 12">3.6.5.n1</ecNumber>
    </recommendedName>
    <alternativeName>
        <fullName evidence="12">Ribosomal back-translocase LepA</fullName>
    </alternativeName>
</protein>
<evidence type="ECO:0000256" key="4">
    <source>
        <dbReference type="ARBA" id="ARBA00022801"/>
    </source>
</evidence>
<keyword evidence="2 12" id="KW-1003">Cell membrane</keyword>
<evidence type="ECO:0000256" key="9">
    <source>
        <dbReference type="ARBA" id="ARBA00057626"/>
    </source>
</evidence>
<dbReference type="AlphaFoldDB" id="A0A518CF93"/>
<dbReference type="InterPro" id="IPR013842">
    <property type="entry name" value="LepA_CTD"/>
</dbReference>
<dbReference type="InterPro" id="IPR006297">
    <property type="entry name" value="EF-4"/>
</dbReference>
<keyword evidence="4 12" id="KW-0378">Hydrolase</keyword>
<dbReference type="FunFam" id="2.40.30.10:FF:000015">
    <property type="entry name" value="Translation factor GUF1, mitochondrial"/>
    <property type="match status" value="1"/>
</dbReference>
<dbReference type="GO" id="GO:0005886">
    <property type="term" value="C:plasma membrane"/>
    <property type="evidence" value="ECO:0007669"/>
    <property type="project" value="UniProtKB-SubCell"/>
</dbReference>
<dbReference type="CDD" id="cd03699">
    <property type="entry name" value="EF4_II"/>
    <property type="match status" value="1"/>
</dbReference>
<dbReference type="CDD" id="cd01890">
    <property type="entry name" value="LepA"/>
    <property type="match status" value="1"/>
</dbReference>
<feature type="binding site" evidence="12">
    <location>
        <begin position="164"/>
        <end position="167"/>
    </location>
    <ligand>
        <name>GTP</name>
        <dbReference type="ChEBI" id="CHEBI:37565"/>
    </ligand>
</feature>
<dbReference type="EMBL" id="CP036289">
    <property type="protein sequence ID" value="QDU77896.1"/>
    <property type="molecule type" value="Genomic_DNA"/>
</dbReference>
<dbReference type="PANTHER" id="PTHR43512:SF4">
    <property type="entry name" value="TRANSLATION FACTOR GUF1 HOMOLOG, CHLOROPLASTIC"/>
    <property type="match status" value="1"/>
</dbReference>
<accession>A0A518CF93</accession>
<comment type="similarity">
    <text evidence="1 12">Belongs to the TRAFAC class translation factor GTPase superfamily. Classic translation factor GTPase family. LepA subfamily.</text>
</comment>
<evidence type="ECO:0000256" key="1">
    <source>
        <dbReference type="ARBA" id="ARBA00005454"/>
    </source>
</evidence>
<comment type="subcellular location">
    <subcellularLocation>
        <location evidence="12">Cell membrane</location>
        <topology evidence="12">Peripheral membrane protein</topology>
        <orientation evidence="12">Cytoplasmic side</orientation>
    </subcellularLocation>
</comment>
<dbReference type="PROSITE" id="PS51722">
    <property type="entry name" value="G_TR_2"/>
    <property type="match status" value="1"/>
</dbReference>
<comment type="similarity">
    <text evidence="10">Belongs to the GTP-binding elongation factor family. LepA subfamily.</text>
</comment>
<dbReference type="SUPFAM" id="SSF54980">
    <property type="entry name" value="EF-G C-terminal domain-like"/>
    <property type="match status" value="2"/>
</dbReference>
<dbReference type="EC" id="3.6.5.n1" evidence="11 12"/>
<dbReference type="Gene3D" id="2.40.30.10">
    <property type="entry name" value="Translation factors"/>
    <property type="match status" value="1"/>
</dbReference>
<dbReference type="InterPro" id="IPR035647">
    <property type="entry name" value="EFG_III/V"/>
</dbReference>
<dbReference type="CDD" id="cd03709">
    <property type="entry name" value="lepA_C"/>
    <property type="match status" value="1"/>
</dbReference>
<dbReference type="InterPro" id="IPR004161">
    <property type="entry name" value="EFTu-like_2"/>
</dbReference>
<dbReference type="InterPro" id="IPR027417">
    <property type="entry name" value="P-loop_NTPase"/>
</dbReference>
<dbReference type="FunFam" id="3.30.70.870:FF:000004">
    <property type="entry name" value="Translation factor GUF1, mitochondrial"/>
    <property type="match status" value="1"/>
</dbReference>
<dbReference type="Pfam" id="PF06421">
    <property type="entry name" value="LepA_C"/>
    <property type="match status" value="1"/>
</dbReference>
<evidence type="ECO:0000256" key="7">
    <source>
        <dbReference type="ARBA" id="ARBA00023136"/>
    </source>
</evidence>
<keyword evidence="14" id="KW-0251">Elongation factor</keyword>
<feature type="domain" description="Tr-type G" evidence="13">
    <location>
        <begin position="36"/>
        <end position="217"/>
    </location>
</feature>
<comment type="catalytic activity">
    <reaction evidence="8 12">
        <text>GTP + H2O = GDP + phosphate + H(+)</text>
        <dbReference type="Rhea" id="RHEA:19669"/>
        <dbReference type="ChEBI" id="CHEBI:15377"/>
        <dbReference type="ChEBI" id="CHEBI:15378"/>
        <dbReference type="ChEBI" id="CHEBI:37565"/>
        <dbReference type="ChEBI" id="CHEBI:43474"/>
        <dbReference type="ChEBI" id="CHEBI:58189"/>
        <dbReference type="EC" id="3.6.5.n1"/>
    </reaction>
</comment>
<evidence type="ECO:0000256" key="11">
    <source>
        <dbReference type="ARBA" id="ARBA00066744"/>
    </source>
</evidence>
<dbReference type="InterPro" id="IPR000640">
    <property type="entry name" value="EFG_V-like"/>
</dbReference>
<dbReference type="Pfam" id="PF03144">
    <property type="entry name" value="GTP_EFTU_D2"/>
    <property type="match status" value="1"/>
</dbReference>
<dbReference type="Gene3D" id="3.40.50.300">
    <property type="entry name" value="P-loop containing nucleotide triphosphate hydrolases"/>
    <property type="match status" value="1"/>
</dbReference>
<evidence type="ECO:0000313" key="15">
    <source>
        <dbReference type="Proteomes" id="UP000318626"/>
    </source>
</evidence>
<evidence type="ECO:0000256" key="6">
    <source>
        <dbReference type="ARBA" id="ARBA00023134"/>
    </source>
</evidence>
<dbReference type="Gene3D" id="3.30.70.240">
    <property type="match status" value="1"/>
</dbReference>
<dbReference type="FunFam" id="3.30.70.240:FF:000007">
    <property type="entry name" value="Translation factor GUF1, mitochondrial"/>
    <property type="match status" value="1"/>
</dbReference>
<evidence type="ECO:0000256" key="8">
    <source>
        <dbReference type="ARBA" id="ARBA00050293"/>
    </source>
</evidence>
<proteinExistence type="inferred from homology"/>
<dbReference type="GO" id="GO:0043022">
    <property type="term" value="F:ribosome binding"/>
    <property type="evidence" value="ECO:0007669"/>
    <property type="project" value="UniProtKB-UniRule"/>
</dbReference>
<evidence type="ECO:0000256" key="3">
    <source>
        <dbReference type="ARBA" id="ARBA00022741"/>
    </source>
</evidence>
<dbReference type="Proteomes" id="UP000318626">
    <property type="component" value="Chromosome"/>
</dbReference>
<dbReference type="Gene3D" id="3.30.70.2570">
    <property type="entry name" value="Elongation factor 4, C-terminal domain"/>
    <property type="match status" value="1"/>
</dbReference>
<feature type="binding site" evidence="12">
    <location>
        <begin position="48"/>
        <end position="53"/>
    </location>
    <ligand>
        <name>GTP</name>
        <dbReference type="ChEBI" id="CHEBI:37565"/>
    </ligand>
</feature>
<dbReference type="KEGG" id="bvo:Pan97_49750"/>
<dbReference type="Pfam" id="PF00679">
    <property type="entry name" value="EFG_C"/>
    <property type="match status" value="1"/>
</dbReference>
<dbReference type="PANTHER" id="PTHR43512">
    <property type="entry name" value="TRANSLATION FACTOR GUF1-RELATED"/>
    <property type="match status" value="1"/>
</dbReference>
<dbReference type="PRINTS" id="PR00315">
    <property type="entry name" value="ELONGATNFCT"/>
</dbReference>
<evidence type="ECO:0000259" key="13">
    <source>
        <dbReference type="PROSITE" id="PS51722"/>
    </source>
</evidence>
<keyword evidence="3 12" id="KW-0547">Nucleotide-binding</keyword>